<sequence>MSDMGDDDLLGGDSDCEPYDFSEEKEELLLQGDDDYSKTEAVYKKASNSDSDDQDDVLNLDIEEDFQDVDDKLLFEEEQEPKVKKDEKFSSEKKPQNTQHIPVVKTHPIAPKKQDNAPPKERSAPKVLTRNDNRWRNPGRGNSQQRPNYAKNNFQRRRNGTVLINPRYEGTVRVSENTRLAWDNNAQYPQNNTSNYVQPWVSGNNLNYETTPQNQIFNNLAALLPQTSNSIFQPPVNSYQPTLSFEPPPGIQTSPPPYNTQVQPYCQWNSPSVDNQVSRGQYAAQSSTSSHQPCLPRGPQNFNNSYTNYYNSSFNLQNYSSYNVRPNYETRRKPYNNMPSQNTNFQNKNSSYASNNSYNRNTNLSSVPKRPNYSSPHIVPIENRNQFNETRANSYRNDFKQGQNQNVQSGQQFQTRTENRPNNTTFKKNNDNFDVQRNRRTNDNSGAKSDQPEKRPKFDESSNKKSADSTKESKNEDKKVPPDENIDFEDEETRLYRLKIEEQKRERERILALKEERRKQMMLQRKQEEAKKLPPPPPPPQPENSANFSKPANFQRPQFERVADTATVQNQYAKPKNSAQYSNVDSDLSDEFPNLTFKITNKIPQSAPVQSTPKTEASSSGFMSNRVVMVKGKTGGLPVSSTGAPKPSNEVNESSNVGQGLSAFFNNRKVLKKDSSLLDTRLVVVNNLSANINQNKLVALTRGIGEVQKLRVDRQERQATILFKSVASAHAFFKKYQRRILDDLSVIEVKLEPMI</sequence>
<evidence type="ECO:0000256" key="1">
    <source>
        <dbReference type="SAM" id="MobiDB-lite"/>
    </source>
</evidence>
<feature type="region of interest" description="Disordered" evidence="1">
    <location>
        <begin position="1"/>
        <end position="158"/>
    </location>
</feature>
<organism evidence="2 3">
    <name type="scientific">Tribolium castaneum</name>
    <name type="common">Red flour beetle</name>
    <dbReference type="NCBI Taxonomy" id="7070"/>
    <lineage>
        <taxon>Eukaryota</taxon>
        <taxon>Metazoa</taxon>
        <taxon>Ecdysozoa</taxon>
        <taxon>Arthropoda</taxon>
        <taxon>Hexapoda</taxon>
        <taxon>Insecta</taxon>
        <taxon>Pterygota</taxon>
        <taxon>Neoptera</taxon>
        <taxon>Endopterygota</taxon>
        <taxon>Coleoptera</taxon>
        <taxon>Polyphaga</taxon>
        <taxon>Cucujiformia</taxon>
        <taxon>Tenebrionidae</taxon>
        <taxon>Tenebrionidae incertae sedis</taxon>
        <taxon>Tribolium</taxon>
    </lineage>
</organism>
<dbReference type="Gene3D" id="3.30.70.330">
    <property type="match status" value="1"/>
</dbReference>
<dbReference type="EMBL" id="KQ971343">
    <property type="protein sequence ID" value="KYB27160.1"/>
    <property type="molecule type" value="Genomic_DNA"/>
</dbReference>
<dbReference type="InterPro" id="IPR012677">
    <property type="entry name" value="Nucleotide-bd_a/b_plait_sf"/>
</dbReference>
<feature type="region of interest" description="Disordered" evidence="1">
    <location>
        <begin position="636"/>
        <end position="655"/>
    </location>
</feature>
<feature type="compositionally biased region" description="Basic and acidic residues" evidence="1">
    <location>
        <begin position="112"/>
        <end position="135"/>
    </location>
</feature>
<feature type="compositionally biased region" description="Polar residues" evidence="1">
    <location>
        <begin position="269"/>
        <end position="292"/>
    </location>
</feature>
<evidence type="ECO:0000313" key="3">
    <source>
        <dbReference type="Proteomes" id="UP000007266"/>
    </source>
</evidence>
<feature type="compositionally biased region" description="Basic and acidic residues" evidence="1">
    <location>
        <begin position="450"/>
        <end position="482"/>
    </location>
</feature>
<dbReference type="InParanoid" id="A0A139WGP3"/>
<protein>
    <recommendedName>
        <fullName evidence="4">RRM domain-containing protein</fullName>
    </recommendedName>
</protein>
<evidence type="ECO:0008006" key="4">
    <source>
        <dbReference type="Google" id="ProtNLM"/>
    </source>
</evidence>
<dbReference type="eggNOG" id="ENOG502RTFD">
    <property type="taxonomic scope" value="Eukaryota"/>
</dbReference>
<accession>A0A139WGP3</accession>
<proteinExistence type="predicted"/>
<dbReference type="PANTHER" id="PTHR22014:SF2">
    <property type="entry name" value="RNA-BINDING PROTEIN 33"/>
    <property type="match status" value="1"/>
</dbReference>
<dbReference type="STRING" id="7070.A0A139WGP3"/>
<dbReference type="InterPro" id="IPR035979">
    <property type="entry name" value="RBD_domain_sf"/>
</dbReference>
<feature type="compositionally biased region" description="Basic and acidic residues" evidence="1">
    <location>
        <begin position="520"/>
        <end position="532"/>
    </location>
</feature>
<reference evidence="2 3" key="1">
    <citation type="journal article" date="2008" name="Nature">
        <title>The genome of the model beetle and pest Tribolium castaneum.</title>
        <authorList>
            <consortium name="Tribolium Genome Sequencing Consortium"/>
            <person name="Richards S."/>
            <person name="Gibbs R.A."/>
            <person name="Weinstock G.M."/>
            <person name="Brown S.J."/>
            <person name="Denell R."/>
            <person name="Beeman R.W."/>
            <person name="Gibbs R."/>
            <person name="Beeman R.W."/>
            <person name="Brown S.J."/>
            <person name="Bucher G."/>
            <person name="Friedrich M."/>
            <person name="Grimmelikhuijzen C.J."/>
            <person name="Klingler M."/>
            <person name="Lorenzen M."/>
            <person name="Richards S."/>
            <person name="Roth S."/>
            <person name="Schroder R."/>
            <person name="Tautz D."/>
            <person name="Zdobnov E.M."/>
            <person name="Muzny D."/>
            <person name="Gibbs R.A."/>
            <person name="Weinstock G.M."/>
            <person name="Attaway T."/>
            <person name="Bell S."/>
            <person name="Buhay C.J."/>
            <person name="Chandrabose M.N."/>
            <person name="Chavez D."/>
            <person name="Clerk-Blankenburg K.P."/>
            <person name="Cree A."/>
            <person name="Dao M."/>
            <person name="Davis C."/>
            <person name="Chacko J."/>
            <person name="Dinh H."/>
            <person name="Dugan-Rocha S."/>
            <person name="Fowler G."/>
            <person name="Garner T.T."/>
            <person name="Garnes J."/>
            <person name="Gnirke A."/>
            <person name="Hawes A."/>
            <person name="Hernandez J."/>
            <person name="Hines S."/>
            <person name="Holder M."/>
            <person name="Hume J."/>
            <person name="Jhangiani S.N."/>
            <person name="Joshi V."/>
            <person name="Khan Z.M."/>
            <person name="Jackson L."/>
            <person name="Kovar C."/>
            <person name="Kowis A."/>
            <person name="Lee S."/>
            <person name="Lewis L.R."/>
            <person name="Margolis J."/>
            <person name="Morgan M."/>
            <person name="Nazareth L.V."/>
            <person name="Nguyen N."/>
            <person name="Okwuonu G."/>
            <person name="Parker D."/>
            <person name="Richards S."/>
            <person name="Ruiz S.J."/>
            <person name="Santibanez J."/>
            <person name="Savard J."/>
            <person name="Scherer S.E."/>
            <person name="Schneider B."/>
            <person name="Sodergren E."/>
            <person name="Tautz D."/>
            <person name="Vattahil S."/>
            <person name="Villasana D."/>
            <person name="White C.S."/>
            <person name="Wright R."/>
            <person name="Park Y."/>
            <person name="Beeman R.W."/>
            <person name="Lord J."/>
            <person name="Oppert B."/>
            <person name="Lorenzen M."/>
            <person name="Brown S."/>
            <person name="Wang L."/>
            <person name="Savard J."/>
            <person name="Tautz D."/>
            <person name="Richards S."/>
            <person name="Weinstock G."/>
            <person name="Gibbs R.A."/>
            <person name="Liu Y."/>
            <person name="Worley K."/>
            <person name="Weinstock G."/>
            <person name="Elsik C.G."/>
            <person name="Reese J.T."/>
            <person name="Elhaik E."/>
            <person name="Landan G."/>
            <person name="Graur D."/>
            <person name="Arensburger P."/>
            <person name="Atkinson P."/>
            <person name="Beeman R.W."/>
            <person name="Beidler J."/>
            <person name="Brown S.J."/>
            <person name="Demuth J.P."/>
            <person name="Drury D.W."/>
            <person name="Du Y.Z."/>
            <person name="Fujiwara H."/>
            <person name="Lorenzen M."/>
            <person name="Maselli V."/>
            <person name="Osanai M."/>
            <person name="Park Y."/>
            <person name="Robertson H.M."/>
            <person name="Tu Z."/>
            <person name="Wang J.J."/>
            <person name="Wang S."/>
            <person name="Richards S."/>
            <person name="Song H."/>
            <person name="Zhang L."/>
            <person name="Sodergren E."/>
            <person name="Werner D."/>
            <person name="Stanke M."/>
            <person name="Morgenstern B."/>
            <person name="Solovyev V."/>
            <person name="Kosarev P."/>
            <person name="Brown G."/>
            <person name="Chen H.C."/>
            <person name="Ermolaeva O."/>
            <person name="Hlavina W."/>
            <person name="Kapustin Y."/>
            <person name="Kiryutin B."/>
            <person name="Kitts P."/>
            <person name="Maglott D."/>
            <person name="Pruitt K."/>
            <person name="Sapojnikov V."/>
            <person name="Souvorov A."/>
            <person name="Mackey A.J."/>
            <person name="Waterhouse R.M."/>
            <person name="Wyder S."/>
            <person name="Zdobnov E.M."/>
            <person name="Zdobnov E.M."/>
            <person name="Wyder S."/>
            <person name="Kriventseva E.V."/>
            <person name="Kadowaki T."/>
            <person name="Bork P."/>
            <person name="Aranda M."/>
            <person name="Bao R."/>
            <person name="Beermann A."/>
            <person name="Berns N."/>
            <person name="Bolognesi R."/>
            <person name="Bonneton F."/>
            <person name="Bopp D."/>
            <person name="Brown S.J."/>
            <person name="Bucher G."/>
            <person name="Butts T."/>
            <person name="Chaumot A."/>
            <person name="Denell R.E."/>
            <person name="Ferrier D.E."/>
            <person name="Friedrich M."/>
            <person name="Gordon C.M."/>
            <person name="Jindra M."/>
            <person name="Klingler M."/>
            <person name="Lan Q."/>
            <person name="Lattorff H.M."/>
            <person name="Laudet V."/>
            <person name="von Levetsow C."/>
            <person name="Liu Z."/>
            <person name="Lutz R."/>
            <person name="Lynch J.A."/>
            <person name="da Fonseca R.N."/>
            <person name="Posnien N."/>
            <person name="Reuter R."/>
            <person name="Roth S."/>
            <person name="Savard J."/>
            <person name="Schinko J.B."/>
            <person name="Schmitt C."/>
            <person name="Schoppmeier M."/>
            <person name="Schroder R."/>
            <person name="Shippy T.D."/>
            <person name="Simonnet F."/>
            <person name="Marques-Souza H."/>
            <person name="Tautz D."/>
            <person name="Tomoyasu Y."/>
            <person name="Trauner J."/>
            <person name="Van der Zee M."/>
            <person name="Vervoort M."/>
            <person name="Wittkopp N."/>
            <person name="Wimmer E.A."/>
            <person name="Yang X."/>
            <person name="Jones A.K."/>
            <person name="Sattelle D.B."/>
            <person name="Ebert P.R."/>
            <person name="Nelson D."/>
            <person name="Scott J.G."/>
            <person name="Beeman R.W."/>
            <person name="Muthukrishnan S."/>
            <person name="Kramer K.J."/>
            <person name="Arakane Y."/>
            <person name="Beeman R.W."/>
            <person name="Zhu Q."/>
            <person name="Hogenkamp D."/>
            <person name="Dixit R."/>
            <person name="Oppert B."/>
            <person name="Jiang H."/>
            <person name="Zou Z."/>
            <person name="Marshall J."/>
            <person name="Elpidina E."/>
            <person name="Vinokurov K."/>
            <person name="Oppert C."/>
            <person name="Zou Z."/>
            <person name="Evans J."/>
            <person name="Lu Z."/>
            <person name="Zhao P."/>
            <person name="Sumathipala N."/>
            <person name="Altincicek B."/>
            <person name="Vilcinskas A."/>
            <person name="Williams M."/>
            <person name="Hultmark D."/>
            <person name="Hetru C."/>
            <person name="Jiang H."/>
            <person name="Grimmelikhuijzen C.J."/>
            <person name="Hauser F."/>
            <person name="Cazzamali G."/>
            <person name="Williamson M."/>
            <person name="Park Y."/>
            <person name="Li B."/>
            <person name="Tanaka Y."/>
            <person name="Predel R."/>
            <person name="Neupert S."/>
            <person name="Schachtner J."/>
            <person name="Verleyen P."/>
            <person name="Raible F."/>
            <person name="Bork P."/>
            <person name="Friedrich M."/>
            <person name="Walden K.K."/>
            <person name="Robertson H.M."/>
            <person name="Angeli S."/>
            <person name="Foret S."/>
            <person name="Bucher G."/>
            <person name="Schuetz S."/>
            <person name="Maleszka R."/>
            <person name="Wimmer E.A."/>
            <person name="Beeman R.W."/>
            <person name="Lorenzen M."/>
            <person name="Tomoyasu Y."/>
            <person name="Miller S.C."/>
            <person name="Grossmann D."/>
            <person name="Bucher G."/>
        </authorList>
    </citation>
    <scope>NUCLEOTIDE SEQUENCE [LARGE SCALE GENOMIC DNA]</scope>
    <source>
        <strain evidence="2 3">Georgia GA2</strain>
    </source>
</reference>
<dbReference type="Proteomes" id="UP000007266">
    <property type="component" value="Linkage group 5"/>
</dbReference>
<feature type="region of interest" description="Disordered" evidence="1">
    <location>
        <begin position="520"/>
        <end position="551"/>
    </location>
</feature>
<feature type="compositionally biased region" description="Basic and acidic residues" evidence="1">
    <location>
        <begin position="69"/>
        <end position="95"/>
    </location>
</feature>
<feature type="compositionally biased region" description="Acidic residues" evidence="1">
    <location>
        <begin position="50"/>
        <end position="68"/>
    </location>
</feature>
<feature type="compositionally biased region" description="Polar residues" evidence="1">
    <location>
        <begin position="639"/>
        <end position="655"/>
    </location>
</feature>
<keyword evidence="3" id="KW-1185">Reference proteome</keyword>
<feature type="compositionally biased region" description="Low complexity" evidence="1">
    <location>
        <begin position="401"/>
        <end position="414"/>
    </location>
</feature>
<dbReference type="GO" id="GO:0003723">
    <property type="term" value="F:RNA binding"/>
    <property type="evidence" value="ECO:0000318"/>
    <property type="project" value="GO_Central"/>
</dbReference>
<reference evidence="2 3" key="2">
    <citation type="journal article" date="2010" name="Nucleic Acids Res.">
        <title>BeetleBase in 2010: revisions to provide comprehensive genomic information for Tribolium castaneum.</title>
        <authorList>
            <person name="Kim H.S."/>
            <person name="Murphy T."/>
            <person name="Xia J."/>
            <person name="Caragea D."/>
            <person name="Park Y."/>
            <person name="Beeman R.W."/>
            <person name="Lorenzen M.D."/>
            <person name="Butcher S."/>
            <person name="Manak J.R."/>
            <person name="Brown S.J."/>
        </authorList>
    </citation>
    <scope>GENOME REANNOTATION</scope>
    <source>
        <strain evidence="2 3">Georgia GA2</strain>
    </source>
</reference>
<feature type="region of interest" description="Disordered" evidence="1">
    <location>
        <begin position="397"/>
        <end position="488"/>
    </location>
</feature>
<dbReference type="PANTHER" id="PTHR22014">
    <property type="entry name" value="RNA-BINDING PROTEIN 33"/>
    <property type="match status" value="1"/>
</dbReference>
<feature type="region of interest" description="Disordered" evidence="1">
    <location>
        <begin position="327"/>
        <end position="384"/>
    </location>
</feature>
<feature type="compositionally biased region" description="Low complexity" evidence="1">
    <location>
        <begin position="347"/>
        <end position="366"/>
    </location>
</feature>
<dbReference type="AlphaFoldDB" id="A0A139WGP3"/>
<feature type="compositionally biased region" description="Pro residues" evidence="1">
    <location>
        <begin position="533"/>
        <end position="542"/>
    </location>
</feature>
<evidence type="ECO:0000313" key="2">
    <source>
        <dbReference type="EMBL" id="KYB27160.1"/>
    </source>
</evidence>
<feature type="region of interest" description="Disordered" evidence="1">
    <location>
        <begin position="269"/>
        <end position="300"/>
    </location>
</feature>
<dbReference type="InterPro" id="IPR039878">
    <property type="entry name" value="RBM33"/>
</dbReference>
<feature type="compositionally biased region" description="Basic and acidic residues" evidence="1">
    <location>
        <begin position="428"/>
        <end position="442"/>
    </location>
</feature>
<name>A0A139WGP3_TRICA</name>
<feature type="compositionally biased region" description="Polar residues" evidence="1">
    <location>
        <begin position="140"/>
        <end position="153"/>
    </location>
</feature>
<feature type="compositionally biased region" description="Acidic residues" evidence="1">
    <location>
        <begin position="1"/>
        <end position="26"/>
    </location>
</feature>
<gene>
    <name evidence="2" type="primary">AUGUSTUS-3.0.2_14277</name>
    <name evidence="2" type="ORF">TcasGA2_TC014277</name>
</gene>
<feature type="compositionally biased region" description="Polar residues" evidence="1">
    <location>
        <begin position="337"/>
        <end position="346"/>
    </location>
</feature>
<dbReference type="OrthoDB" id="5990677at2759"/>
<dbReference type="SUPFAM" id="SSF54928">
    <property type="entry name" value="RNA-binding domain, RBD"/>
    <property type="match status" value="1"/>
</dbReference>